<evidence type="ECO:0000313" key="7">
    <source>
        <dbReference type="Proteomes" id="UP001221413"/>
    </source>
</evidence>
<dbReference type="AlphaFoldDB" id="A0AAD6J3W6"/>
<feature type="region of interest" description="Disordered" evidence="3">
    <location>
        <begin position="147"/>
        <end position="169"/>
    </location>
</feature>
<evidence type="ECO:0000256" key="1">
    <source>
        <dbReference type="ARBA" id="ARBA00022741"/>
    </source>
</evidence>
<feature type="domain" description="Helicase ATP-binding" evidence="4">
    <location>
        <begin position="321"/>
        <end position="494"/>
    </location>
</feature>
<name>A0AAD6J3W6_DREDA</name>
<dbReference type="PROSITE" id="PS51192">
    <property type="entry name" value="HELICASE_ATP_BIND_1"/>
    <property type="match status" value="1"/>
</dbReference>
<proteinExistence type="predicted"/>
<dbReference type="PANTHER" id="PTHR47957:SF3">
    <property type="entry name" value="ATP-DEPENDENT HELICASE HRQ1"/>
    <property type="match status" value="1"/>
</dbReference>
<dbReference type="CDD" id="cd18797">
    <property type="entry name" value="SF2_C_Hrq"/>
    <property type="match status" value="1"/>
</dbReference>
<keyword evidence="6" id="KW-0347">Helicase</keyword>
<dbReference type="SMART" id="SM00487">
    <property type="entry name" value="DEXDc"/>
    <property type="match status" value="1"/>
</dbReference>
<reference evidence="6" key="1">
    <citation type="submission" date="2023-01" db="EMBL/GenBank/DDBJ databases">
        <title>The chitinases involved in constricting ring structure development in the nematode-trapping fungus Drechslerella dactyloides.</title>
        <authorList>
            <person name="Wang R."/>
            <person name="Zhang L."/>
            <person name="Tang P."/>
            <person name="Li S."/>
            <person name="Liang L."/>
        </authorList>
    </citation>
    <scope>NUCLEOTIDE SEQUENCE</scope>
    <source>
        <strain evidence="6">YMF1.00031</strain>
    </source>
</reference>
<feature type="domain" description="Helicase C-terminal" evidence="5">
    <location>
        <begin position="476"/>
        <end position="633"/>
    </location>
</feature>
<protein>
    <submittedName>
        <fullName evidence="6">ATP-dependent helicase HRQ1</fullName>
    </submittedName>
</protein>
<dbReference type="PROSITE" id="PS51194">
    <property type="entry name" value="HELICASE_CTER"/>
    <property type="match status" value="1"/>
</dbReference>
<keyword evidence="1" id="KW-0547">Nucleotide-binding</keyword>
<feature type="region of interest" description="Disordered" evidence="3">
    <location>
        <begin position="110"/>
        <end position="133"/>
    </location>
</feature>
<evidence type="ECO:0000256" key="2">
    <source>
        <dbReference type="ARBA" id="ARBA00022840"/>
    </source>
</evidence>
<evidence type="ECO:0000256" key="3">
    <source>
        <dbReference type="SAM" id="MobiDB-lite"/>
    </source>
</evidence>
<gene>
    <name evidence="6" type="ORF">Dda_4282</name>
</gene>
<dbReference type="SUPFAM" id="SSF46785">
    <property type="entry name" value="Winged helix' DNA-binding domain"/>
    <property type="match status" value="1"/>
</dbReference>
<dbReference type="Pfam" id="PF00270">
    <property type="entry name" value="DEAD"/>
    <property type="match status" value="1"/>
</dbReference>
<feature type="region of interest" description="Disordered" evidence="3">
    <location>
        <begin position="218"/>
        <end position="247"/>
    </location>
</feature>
<keyword evidence="6" id="KW-0378">Hydrolase</keyword>
<dbReference type="GO" id="GO:0036297">
    <property type="term" value="P:interstrand cross-link repair"/>
    <property type="evidence" value="ECO:0007669"/>
    <property type="project" value="TreeGrafter"/>
</dbReference>
<evidence type="ECO:0000259" key="5">
    <source>
        <dbReference type="PROSITE" id="PS51194"/>
    </source>
</evidence>
<dbReference type="GO" id="GO:0005634">
    <property type="term" value="C:nucleus"/>
    <property type="evidence" value="ECO:0007669"/>
    <property type="project" value="TreeGrafter"/>
</dbReference>
<dbReference type="SUPFAM" id="SSF52540">
    <property type="entry name" value="P-loop containing nucleoside triphosphate hydrolases"/>
    <property type="match status" value="1"/>
</dbReference>
<feature type="region of interest" description="Disordered" evidence="3">
    <location>
        <begin position="1"/>
        <end position="26"/>
    </location>
</feature>
<dbReference type="InterPro" id="IPR011545">
    <property type="entry name" value="DEAD/DEAH_box_helicase_dom"/>
</dbReference>
<feature type="compositionally biased region" description="Polar residues" evidence="3">
    <location>
        <begin position="235"/>
        <end position="244"/>
    </location>
</feature>
<dbReference type="PANTHER" id="PTHR47957">
    <property type="entry name" value="ATP-DEPENDENT HELICASE HRQ1"/>
    <property type="match status" value="1"/>
</dbReference>
<accession>A0AAD6J3W6</accession>
<dbReference type="Gene3D" id="3.40.50.300">
    <property type="entry name" value="P-loop containing nucleotide triphosphate hydrolases"/>
    <property type="match status" value="2"/>
</dbReference>
<dbReference type="InterPro" id="IPR027417">
    <property type="entry name" value="P-loop_NTPase"/>
</dbReference>
<dbReference type="InterPro" id="IPR055227">
    <property type="entry name" value="HRQ1_WHD"/>
</dbReference>
<evidence type="ECO:0000313" key="6">
    <source>
        <dbReference type="EMBL" id="KAJ6261612.1"/>
    </source>
</evidence>
<dbReference type="GO" id="GO:0003676">
    <property type="term" value="F:nucleic acid binding"/>
    <property type="evidence" value="ECO:0007669"/>
    <property type="project" value="InterPro"/>
</dbReference>
<keyword evidence="2" id="KW-0067">ATP-binding</keyword>
<evidence type="ECO:0000259" key="4">
    <source>
        <dbReference type="PROSITE" id="PS51192"/>
    </source>
</evidence>
<dbReference type="GO" id="GO:0005524">
    <property type="term" value="F:ATP binding"/>
    <property type="evidence" value="ECO:0007669"/>
    <property type="project" value="UniProtKB-KW"/>
</dbReference>
<dbReference type="InterPro" id="IPR036390">
    <property type="entry name" value="WH_DNA-bd_sf"/>
</dbReference>
<dbReference type="Pfam" id="PF08839">
    <property type="entry name" value="CDT1"/>
    <property type="match status" value="1"/>
</dbReference>
<dbReference type="InterPro" id="IPR014001">
    <property type="entry name" value="Helicase_ATP-bd"/>
</dbReference>
<keyword evidence="7" id="KW-1185">Reference proteome</keyword>
<dbReference type="GO" id="GO:0006289">
    <property type="term" value="P:nucleotide-excision repair"/>
    <property type="evidence" value="ECO:0007669"/>
    <property type="project" value="TreeGrafter"/>
</dbReference>
<dbReference type="InterPro" id="IPR014939">
    <property type="entry name" value="CDT1_Gemini-bd-like"/>
</dbReference>
<dbReference type="Proteomes" id="UP001221413">
    <property type="component" value="Unassembled WGS sequence"/>
</dbReference>
<dbReference type="SMART" id="SM00490">
    <property type="entry name" value="HELICc"/>
    <property type="match status" value="1"/>
</dbReference>
<dbReference type="InterPro" id="IPR001650">
    <property type="entry name" value="Helicase_C-like"/>
</dbReference>
<dbReference type="Pfam" id="PF09369">
    <property type="entry name" value="MZB"/>
    <property type="match status" value="1"/>
</dbReference>
<dbReference type="SMART" id="SM01075">
    <property type="entry name" value="CDT1"/>
    <property type="match status" value="1"/>
</dbReference>
<dbReference type="InterPro" id="IPR018973">
    <property type="entry name" value="MZB"/>
</dbReference>
<sequence length="998" mass="112520">MSTDSFPHNKKRKRNSADQAADAACSPTRQEWPTHFKELAALHKALNLVYTFLCTRKQLATTFDNLKSAVEHHIKRPLSVDDIVQIKLLIPDAVLFAYVSEDALHVQMHGSDARSDSQSLARNDPYCPTPATGRGKQVLLFEFIDDDPRQKPKPKSSSGRQRRAKDIDNLKLPEFSHRELLRVISKRNDRFAQAIDSFLRKCDESSLDPVEGLRLRQDHYKPIRETSTSDEDPNLSLSQNTEQGSRFAIPRDRKSIPAIVQEISECPQVYKDQIVPGGLLKFPQQEPRYGTLDFTLSQSLVDALYNIKDVTQLYSHQAAALNDIFNGEHVVVSTSTSSGKSMIFQIPVLQRLEHDRDCRALFICPTKALAQDQKISLVRMVEFMSEDLGPILIETYDGDTSVDQRQQIRDEARVVLTNPGRAYPFLLHMRDLVGLTDVKLTSIDGSPAGEKTFLCWNCPYKDPDDLKLGRVDPVDEAARLFVELILRGVRTIAFCRVRKTCELTLTAIKRILIERNLLDVSNRVMSYRSGYSSQDRRRIESEMFNGHLLGIVATTALELGVDIGTLDAVLMVGFPYSISNLRQQSGRAGRRKQDSLSVLIGDHFPLDQHYMSNPELIKSMPNPSLHIDLENPLVLEGHLQCAAFEMPINPEEDEEYFGSSIRTLTEERLLKDKHGFYHCNERFRPYPSQHVAIRDTEDDHFAIVDVTQNRNVVLEQIEPSRAVFTIYEGAIFLHQGFKYLVKEFDIDRRLARVELVNVDWITRQRDFTDIDPIETEATRRIPGSPSKACFGVVKIKSVVFGFFKVDRKNRILDACDVETPPVEILSKGMWLDVPKLAFDILKLKKFNIAAAIHAAEHAILSLLPNFVISSVGDVRTECKAPQKEFAKKETTRKRPARLIFYDSKGGARGIGSGITTKAFEFIDRLLLMALERVEACGCQSGCPECVASETCKEANAVISKIGSLVILKSLLNKEIDVDSLPECPDEDAPAGIETVVLI</sequence>
<organism evidence="6 7">
    <name type="scientific">Drechslerella dactyloides</name>
    <name type="common">Nematode-trapping fungus</name>
    <name type="synonym">Arthrobotrys dactyloides</name>
    <dbReference type="NCBI Taxonomy" id="74499"/>
    <lineage>
        <taxon>Eukaryota</taxon>
        <taxon>Fungi</taxon>
        <taxon>Dikarya</taxon>
        <taxon>Ascomycota</taxon>
        <taxon>Pezizomycotina</taxon>
        <taxon>Orbiliomycetes</taxon>
        <taxon>Orbiliales</taxon>
        <taxon>Orbiliaceae</taxon>
        <taxon>Drechslerella</taxon>
    </lineage>
</organism>
<dbReference type="Pfam" id="PF22982">
    <property type="entry name" value="WHD_HRQ1"/>
    <property type="match status" value="1"/>
</dbReference>
<dbReference type="Pfam" id="PF00271">
    <property type="entry name" value="Helicase_C"/>
    <property type="match status" value="1"/>
</dbReference>
<comment type="caution">
    <text evidence="6">The sequence shown here is derived from an EMBL/GenBank/DDBJ whole genome shotgun (WGS) entry which is preliminary data.</text>
</comment>
<dbReference type="GO" id="GO:0043138">
    <property type="term" value="F:3'-5' DNA helicase activity"/>
    <property type="evidence" value="ECO:0007669"/>
    <property type="project" value="TreeGrafter"/>
</dbReference>
<dbReference type="EMBL" id="JAQGDS010000004">
    <property type="protein sequence ID" value="KAJ6261612.1"/>
    <property type="molecule type" value="Genomic_DNA"/>
</dbReference>